<dbReference type="EMBL" id="JBHULR010000001">
    <property type="protein sequence ID" value="MFD2546450.1"/>
    <property type="molecule type" value="Genomic_DNA"/>
</dbReference>
<evidence type="ECO:0000313" key="3">
    <source>
        <dbReference type="Proteomes" id="UP001597545"/>
    </source>
</evidence>
<sequence>MDTLTSLINLLDDGDLDSFSLFLRKRNTRADVKNIQMLDLLKTDDIKSVKKRFYTGDNTDAYHALRKRLQDNLLLFLSQRTFERTNNETYDALRLLVVSRFLLENERWKIARRCLRKAEDIARRLEQFNLMHEVLLLRLQFAHLHEDEDLDELTQEFLRNQEAMQREAKLNLAYAYLRRELQNVHVKGKVIDLAALIGQTIRTHRIAWRELMTYKTLYQILFIANEYAAIQQNYQLIASYVNKSYQFMERQIPTKSYHVFYELHIHYYLANFHLRSKAFATSAVHLAHMLRLMEDHPRYRTVFYLRHQLLLALNRHFSGEGQQAVWILKGALAAATRKSKTEDLDDVTLCLVMCLAQQGDAVCLRYLATFGHSDAWYEKKMGMLWTIRKTLMEVLIYTQFEDIDLAMSRLRTFKRRYKRYLRQTKEQRVLDFVSLIERFLMKPDVVHDRTFQERVLGMLTVVENTDIFNLSFIGWLISRWEKKTPYEVALRLMRHAHGPQEHTGEERPLSGGQSDKRTKRTSHLTK</sequence>
<feature type="region of interest" description="Disordered" evidence="1">
    <location>
        <begin position="497"/>
        <end position="526"/>
    </location>
</feature>
<organism evidence="2 3">
    <name type="scientific">Sphingobacterium suaedae</name>
    <dbReference type="NCBI Taxonomy" id="1686402"/>
    <lineage>
        <taxon>Bacteria</taxon>
        <taxon>Pseudomonadati</taxon>
        <taxon>Bacteroidota</taxon>
        <taxon>Sphingobacteriia</taxon>
        <taxon>Sphingobacteriales</taxon>
        <taxon>Sphingobacteriaceae</taxon>
        <taxon>Sphingobacterium</taxon>
    </lineage>
</organism>
<evidence type="ECO:0000256" key="1">
    <source>
        <dbReference type="SAM" id="MobiDB-lite"/>
    </source>
</evidence>
<dbReference type="RefSeq" id="WP_380900248.1">
    <property type="nucleotide sequence ID" value="NZ_JBHUEG010000002.1"/>
</dbReference>
<dbReference type="Proteomes" id="UP001597545">
    <property type="component" value="Unassembled WGS sequence"/>
</dbReference>
<feature type="compositionally biased region" description="Basic and acidic residues" evidence="1">
    <location>
        <begin position="498"/>
        <end position="508"/>
    </location>
</feature>
<reference evidence="3" key="1">
    <citation type="journal article" date="2019" name="Int. J. Syst. Evol. Microbiol.">
        <title>The Global Catalogue of Microorganisms (GCM) 10K type strain sequencing project: providing services to taxonomists for standard genome sequencing and annotation.</title>
        <authorList>
            <consortium name="The Broad Institute Genomics Platform"/>
            <consortium name="The Broad Institute Genome Sequencing Center for Infectious Disease"/>
            <person name="Wu L."/>
            <person name="Ma J."/>
        </authorList>
    </citation>
    <scope>NUCLEOTIDE SEQUENCE [LARGE SCALE GENOMIC DNA]</scope>
    <source>
        <strain evidence="3">KCTC 42662</strain>
    </source>
</reference>
<gene>
    <name evidence="2" type="ORF">ACFSR5_02190</name>
</gene>
<protein>
    <submittedName>
        <fullName evidence="2">Uncharacterized protein</fullName>
    </submittedName>
</protein>
<keyword evidence="3" id="KW-1185">Reference proteome</keyword>
<name>A0ABW5KDU1_9SPHI</name>
<accession>A0ABW5KDU1</accession>
<evidence type="ECO:0000313" key="2">
    <source>
        <dbReference type="EMBL" id="MFD2546450.1"/>
    </source>
</evidence>
<comment type="caution">
    <text evidence="2">The sequence shown here is derived from an EMBL/GenBank/DDBJ whole genome shotgun (WGS) entry which is preliminary data.</text>
</comment>
<proteinExistence type="predicted"/>
<feature type="compositionally biased region" description="Basic residues" evidence="1">
    <location>
        <begin position="517"/>
        <end position="526"/>
    </location>
</feature>